<evidence type="ECO:0000313" key="1">
    <source>
        <dbReference type="EMBL" id="KKO74118.1"/>
    </source>
</evidence>
<dbReference type="VEuPathDB" id="MicrosporidiaDB:AAJ76_1160004947"/>
<dbReference type="AlphaFoldDB" id="A0A0F9WM19"/>
<name>A0A0F9WM19_9MICR</name>
<proteinExistence type="predicted"/>
<dbReference type="RefSeq" id="XP_024329860.1">
    <property type="nucleotide sequence ID" value="XM_024473812.1"/>
</dbReference>
<protein>
    <submittedName>
        <fullName evidence="1">Uncharacterized protein</fullName>
    </submittedName>
</protein>
<keyword evidence="2" id="KW-1185">Reference proteome</keyword>
<evidence type="ECO:0000313" key="2">
    <source>
        <dbReference type="Proteomes" id="UP000034350"/>
    </source>
</evidence>
<gene>
    <name evidence="1" type="ORF">AAJ76_1160004947</name>
</gene>
<reference evidence="1 2" key="1">
    <citation type="journal article" date="2015" name="Environ. Microbiol.">
        <title>Genome analyses suggest the presence of polyploidy and recent human-driven expansions in eight global populations of the honeybee pathogen Nosema ceranae.</title>
        <authorList>
            <person name="Pelin A."/>
            <person name="Selman M."/>
            <person name="Aris-Brosou S."/>
            <person name="Farinelli L."/>
            <person name="Corradi N."/>
        </authorList>
    </citation>
    <scope>NUCLEOTIDE SEQUENCE [LARGE SCALE GENOMIC DNA]</scope>
    <source>
        <strain evidence="1 2">PA08 1199</strain>
    </source>
</reference>
<comment type="caution">
    <text evidence="1">The sequence shown here is derived from an EMBL/GenBank/DDBJ whole genome shotgun (WGS) entry which is preliminary data.</text>
</comment>
<sequence length="50" mass="5827">MAEEREHLDGILIAGHFELISMTFRLKILHIQQSCLHCEQFMKLKGSKKS</sequence>
<dbReference type="EMBL" id="JPQZ01000116">
    <property type="protein sequence ID" value="KKO74118.1"/>
    <property type="molecule type" value="Genomic_DNA"/>
</dbReference>
<accession>A0A0F9WM19</accession>
<dbReference type="Proteomes" id="UP000034350">
    <property type="component" value="Unassembled WGS sequence"/>
</dbReference>
<dbReference type="GeneID" id="36318709"/>
<organism evidence="1 2">
    <name type="scientific">Vairimorpha ceranae</name>
    <dbReference type="NCBI Taxonomy" id="40302"/>
    <lineage>
        <taxon>Eukaryota</taxon>
        <taxon>Fungi</taxon>
        <taxon>Fungi incertae sedis</taxon>
        <taxon>Microsporidia</taxon>
        <taxon>Nosematidae</taxon>
        <taxon>Vairimorpha</taxon>
    </lineage>
</organism>